<comment type="caution">
    <text evidence="3">The sequence shown here is derived from an EMBL/GenBank/DDBJ whole genome shotgun (WGS) entry which is preliminary data.</text>
</comment>
<evidence type="ECO:0000313" key="4">
    <source>
        <dbReference type="Proteomes" id="UP000308092"/>
    </source>
</evidence>
<evidence type="ECO:0000256" key="1">
    <source>
        <dbReference type="SAM" id="MobiDB-lite"/>
    </source>
</evidence>
<protein>
    <recommendedName>
        <fullName evidence="6">CsbD-like domain-containing protein</fullName>
    </recommendedName>
</protein>
<dbReference type="GeneID" id="54327878"/>
<proteinExistence type="predicted"/>
<feature type="region of interest" description="Disordered" evidence="1">
    <location>
        <begin position="1"/>
        <end position="85"/>
    </location>
</feature>
<feature type="compositionally biased region" description="Basic and acidic residues" evidence="1">
    <location>
        <begin position="1"/>
        <end position="17"/>
    </location>
</feature>
<dbReference type="RefSeq" id="XP_033428636.1">
    <property type="nucleotide sequence ID" value="XM_033569830.1"/>
</dbReference>
<dbReference type="EMBL" id="QUQM01000003">
    <property type="protein sequence ID" value="KAA8649275.1"/>
    <property type="molecule type" value="Genomic_DNA"/>
</dbReference>
<feature type="compositionally biased region" description="Polar residues" evidence="1">
    <location>
        <begin position="45"/>
        <end position="56"/>
    </location>
</feature>
<reference evidence="2 5" key="2">
    <citation type="submission" date="2019-08" db="EMBL/GenBank/DDBJ databases">
        <title>The genome sequence of a newly discovered highly antifungal drug resistant Aspergillus species, Aspergillus tanneri NIH 1004.</title>
        <authorList>
            <person name="Mounaud S."/>
            <person name="Singh I."/>
            <person name="Joardar V."/>
            <person name="Pakala S."/>
            <person name="Pakala S."/>
            <person name="Venepally P."/>
            <person name="Chung J.K."/>
            <person name="Losada L."/>
            <person name="Nierman W.C."/>
        </authorList>
    </citation>
    <scope>NUCLEOTIDE SEQUENCE [LARGE SCALE GENOMIC DNA]</scope>
    <source>
        <strain evidence="2 5">NIH1004</strain>
    </source>
</reference>
<dbReference type="EMBL" id="SOSA01000179">
    <property type="protein sequence ID" value="THC94984.1"/>
    <property type="molecule type" value="Genomic_DNA"/>
</dbReference>
<sequence>MPTRSEQVESAKTKASEEAENLQQSMPGTSDHPSKIAGQYHSLKGSLTESIGNMTGSKEWKKSGREEYERGQKEYESAGTWFPSE</sequence>
<dbReference type="Proteomes" id="UP000308092">
    <property type="component" value="Unassembled WGS sequence"/>
</dbReference>
<dbReference type="AlphaFoldDB" id="A0A4V3UPG1"/>
<dbReference type="VEuPathDB" id="FungiDB:EYZ11_005537"/>
<gene>
    <name evidence="2" type="ORF">ATNIH1004_005176</name>
    <name evidence="3" type="ORF">EYZ11_005537</name>
</gene>
<evidence type="ECO:0000313" key="2">
    <source>
        <dbReference type="EMBL" id="KAA8649275.1"/>
    </source>
</evidence>
<feature type="compositionally biased region" description="Basic and acidic residues" evidence="1">
    <location>
        <begin position="58"/>
        <end position="76"/>
    </location>
</feature>
<organism evidence="3 4">
    <name type="scientific">Aspergillus tanneri</name>
    <dbReference type="NCBI Taxonomy" id="1220188"/>
    <lineage>
        <taxon>Eukaryota</taxon>
        <taxon>Fungi</taxon>
        <taxon>Dikarya</taxon>
        <taxon>Ascomycota</taxon>
        <taxon>Pezizomycotina</taxon>
        <taxon>Eurotiomycetes</taxon>
        <taxon>Eurotiomycetidae</taxon>
        <taxon>Eurotiales</taxon>
        <taxon>Aspergillaceae</taxon>
        <taxon>Aspergillus</taxon>
        <taxon>Aspergillus subgen. Circumdati</taxon>
    </lineage>
</organism>
<keyword evidence="4" id="KW-1185">Reference proteome</keyword>
<name>A0A4V3UPG1_9EURO</name>
<dbReference type="STRING" id="1220188.A0A4V3UPG1"/>
<dbReference type="OrthoDB" id="9999611at2759"/>
<reference evidence="3 4" key="1">
    <citation type="submission" date="2019-03" db="EMBL/GenBank/DDBJ databases">
        <title>The genome sequence of a newly discovered highly antifungal drug resistant Aspergillus species, Aspergillus tanneri NIH 1004.</title>
        <authorList>
            <person name="Mounaud S."/>
            <person name="Singh I."/>
            <person name="Joardar V."/>
            <person name="Pakala S."/>
            <person name="Pakala S."/>
            <person name="Venepally P."/>
            <person name="Hoover J."/>
            <person name="Nierman W."/>
            <person name="Chung J."/>
            <person name="Losada L."/>
        </authorList>
    </citation>
    <scope>NUCLEOTIDE SEQUENCE [LARGE SCALE GENOMIC DNA]</scope>
    <source>
        <strain evidence="3 4">NIH1004</strain>
    </source>
</reference>
<dbReference type="Proteomes" id="UP000324241">
    <property type="component" value="Unassembled WGS sequence"/>
</dbReference>
<evidence type="ECO:0008006" key="6">
    <source>
        <dbReference type="Google" id="ProtNLM"/>
    </source>
</evidence>
<evidence type="ECO:0000313" key="5">
    <source>
        <dbReference type="Proteomes" id="UP000324241"/>
    </source>
</evidence>
<evidence type="ECO:0000313" key="3">
    <source>
        <dbReference type="EMBL" id="THC94984.1"/>
    </source>
</evidence>
<accession>A0A4V3UPG1</accession>